<dbReference type="PANTHER" id="PTHR33885:SF3">
    <property type="entry name" value="PHAGE SHOCK PROTEIN C"/>
    <property type="match status" value="1"/>
</dbReference>
<evidence type="ECO:0000256" key="5">
    <source>
        <dbReference type="ARBA" id="ARBA00023136"/>
    </source>
</evidence>
<dbReference type="PANTHER" id="PTHR33885">
    <property type="entry name" value="PHAGE SHOCK PROTEIN C"/>
    <property type="match status" value="1"/>
</dbReference>
<keyword evidence="5 6" id="KW-0472">Membrane</keyword>
<dbReference type="AlphaFoldDB" id="A0A1G1V168"/>
<gene>
    <name evidence="8" type="ORF">A2782_00130</name>
</gene>
<keyword evidence="2" id="KW-1003">Cell membrane</keyword>
<sequence>MAAKKLRRSSTNKVVSGILGGIGEYMNIDPVVVRIVFLAIAIFTGFVPGLLFYLLAHLVVPEISREETKPS</sequence>
<accession>A0A1G1V168</accession>
<comment type="subcellular location">
    <subcellularLocation>
        <location evidence="1">Cell membrane</location>
        <topology evidence="1">Single-pass membrane protein</topology>
    </subcellularLocation>
</comment>
<keyword evidence="4 6" id="KW-1133">Transmembrane helix</keyword>
<comment type="caution">
    <text evidence="8">The sequence shown here is derived from an EMBL/GenBank/DDBJ whole genome shotgun (WGS) entry which is preliminary data.</text>
</comment>
<keyword evidence="3 6" id="KW-0812">Transmembrane</keyword>
<name>A0A1G1V168_9BACT</name>
<evidence type="ECO:0000256" key="3">
    <source>
        <dbReference type="ARBA" id="ARBA00022692"/>
    </source>
</evidence>
<dbReference type="InterPro" id="IPR007168">
    <property type="entry name" value="Phageshock_PspC_N"/>
</dbReference>
<dbReference type="STRING" id="1797513.A2782_00130"/>
<evidence type="ECO:0000313" key="8">
    <source>
        <dbReference type="EMBL" id="OGY09114.1"/>
    </source>
</evidence>
<evidence type="ECO:0000256" key="1">
    <source>
        <dbReference type="ARBA" id="ARBA00004162"/>
    </source>
</evidence>
<dbReference type="Proteomes" id="UP000177967">
    <property type="component" value="Unassembled WGS sequence"/>
</dbReference>
<proteinExistence type="predicted"/>
<evidence type="ECO:0000256" key="6">
    <source>
        <dbReference type="SAM" id="Phobius"/>
    </source>
</evidence>
<dbReference type="GO" id="GO:0005886">
    <property type="term" value="C:plasma membrane"/>
    <property type="evidence" value="ECO:0007669"/>
    <property type="project" value="UniProtKB-SubCell"/>
</dbReference>
<feature type="transmembrane region" description="Helical" evidence="6">
    <location>
        <begin position="35"/>
        <end position="56"/>
    </location>
</feature>
<organism evidence="8 9">
    <name type="scientific">Candidatus Blackburnbacteria bacterium RIFCSPHIGHO2_01_FULL_43_15b</name>
    <dbReference type="NCBI Taxonomy" id="1797513"/>
    <lineage>
        <taxon>Bacteria</taxon>
        <taxon>Candidatus Blackburniibacteriota</taxon>
    </lineage>
</organism>
<evidence type="ECO:0000256" key="2">
    <source>
        <dbReference type="ARBA" id="ARBA00022475"/>
    </source>
</evidence>
<feature type="domain" description="Phage shock protein PspC N-terminal" evidence="7">
    <location>
        <begin position="4"/>
        <end position="62"/>
    </location>
</feature>
<dbReference type="Pfam" id="PF04024">
    <property type="entry name" value="PspC"/>
    <property type="match status" value="1"/>
</dbReference>
<dbReference type="InterPro" id="IPR052027">
    <property type="entry name" value="PspC"/>
</dbReference>
<dbReference type="EMBL" id="MHBW01000016">
    <property type="protein sequence ID" value="OGY09114.1"/>
    <property type="molecule type" value="Genomic_DNA"/>
</dbReference>
<evidence type="ECO:0000256" key="4">
    <source>
        <dbReference type="ARBA" id="ARBA00022989"/>
    </source>
</evidence>
<evidence type="ECO:0000259" key="7">
    <source>
        <dbReference type="Pfam" id="PF04024"/>
    </source>
</evidence>
<reference evidence="8 9" key="1">
    <citation type="journal article" date="2016" name="Nat. Commun.">
        <title>Thousands of microbial genomes shed light on interconnected biogeochemical processes in an aquifer system.</title>
        <authorList>
            <person name="Anantharaman K."/>
            <person name="Brown C.T."/>
            <person name="Hug L.A."/>
            <person name="Sharon I."/>
            <person name="Castelle C.J."/>
            <person name="Probst A.J."/>
            <person name="Thomas B.C."/>
            <person name="Singh A."/>
            <person name="Wilkins M.J."/>
            <person name="Karaoz U."/>
            <person name="Brodie E.L."/>
            <person name="Williams K.H."/>
            <person name="Hubbard S.S."/>
            <person name="Banfield J.F."/>
        </authorList>
    </citation>
    <scope>NUCLEOTIDE SEQUENCE [LARGE SCALE GENOMIC DNA]</scope>
</reference>
<protein>
    <recommendedName>
        <fullName evidence="7">Phage shock protein PspC N-terminal domain-containing protein</fullName>
    </recommendedName>
</protein>
<evidence type="ECO:0000313" key="9">
    <source>
        <dbReference type="Proteomes" id="UP000177967"/>
    </source>
</evidence>